<evidence type="ECO:0000313" key="2">
    <source>
        <dbReference type="EMBL" id="KAK4545979.1"/>
    </source>
</evidence>
<dbReference type="EMBL" id="JAVFHQ010000017">
    <property type="protein sequence ID" value="KAK4545979.1"/>
    <property type="molecule type" value="Genomic_DNA"/>
</dbReference>
<dbReference type="Gene3D" id="3.40.140.10">
    <property type="entry name" value="Cytidine Deaminase, domain 2"/>
    <property type="match status" value="1"/>
</dbReference>
<keyword evidence="3" id="KW-1185">Reference proteome</keyword>
<dbReference type="SUPFAM" id="SSF53927">
    <property type="entry name" value="Cytidine deaminase-like"/>
    <property type="match status" value="1"/>
</dbReference>
<protein>
    <recommendedName>
        <fullName evidence="1">CMP/dCMP-type deaminase domain-containing protein</fullName>
    </recommendedName>
</protein>
<gene>
    <name evidence="2" type="ORF">LTR36_002543</name>
</gene>
<dbReference type="PROSITE" id="PS51747">
    <property type="entry name" value="CYT_DCMP_DEAMINASES_2"/>
    <property type="match status" value="1"/>
</dbReference>
<reference evidence="2 3" key="1">
    <citation type="submission" date="2021-11" db="EMBL/GenBank/DDBJ databases">
        <title>Black yeast isolated from Biological Soil Crust.</title>
        <authorList>
            <person name="Kurbessoian T."/>
        </authorList>
    </citation>
    <scope>NUCLEOTIDE SEQUENCE [LARGE SCALE GENOMIC DNA]</scope>
    <source>
        <strain evidence="2 3">CCFEE 5522</strain>
    </source>
</reference>
<dbReference type="AlphaFoldDB" id="A0AAV9JL05"/>
<dbReference type="GO" id="GO:0003824">
    <property type="term" value="F:catalytic activity"/>
    <property type="evidence" value="ECO:0007669"/>
    <property type="project" value="InterPro"/>
</dbReference>
<dbReference type="Proteomes" id="UP001324427">
    <property type="component" value="Unassembled WGS sequence"/>
</dbReference>
<evidence type="ECO:0000313" key="3">
    <source>
        <dbReference type="Proteomes" id="UP001324427"/>
    </source>
</evidence>
<dbReference type="GO" id="GO:0006139">
    <property type="term" value="P:nucleobase-containing compound metabolic process"/>
    <property type="evidence" value="ECO:0007669"/>
    <property type="project" value="UniProtKB-ARBA"/>
</dbReference>
<dbReference type="InterPro" id="IPR016193">
    <property type="entry name" value="Cytidine_deaminase-like"/>
</dbReference>
<evidence type="ECO:0000259" key="1">
    <source>
        <dbReference type="PROSITE" id="PS51747"/>
    </source>
</evidence>
<dbReference type="InterPro" id="IPR002125">
    <property type="entry name" value="CMP_dCMP_dom"/>
</dbReference>
<sequence length="170" mass="18258">MDGSEERLRHHMQLALAEARKSPPKPSNFCVGACLVASGALLVTGYTLECEGNTHAEQCCFIKLAQKYGCGEAELGEHLPEGVVLFTTMEPCNKRSVGNTACVDRILSLRARDSSQAVQTVYVGVSEPETFVGLNEGKRKLEDAGIKVLHVPGFEDEILKVATAGHVTDG</sequence>
<accession>A0AAV9JL05</accession>
<organism evidence="2 3">
    <name type="scientific">Oleoguttula mirabilis</name>
    <dbReference type="NCBI Taxonomy" id="1507867"/>
    <lineage>
        <taxon>Eukaryota</taxon>
        <taxon>Fungi</taxon>
        <taxon>Dikarya</taxon>
        <taxon>Ascomycota</taxon>
        <taxon>Pezizomycotina</taxon>
        <taxon>Dothideomycetes</taxon>
        <taxon>Dothideomycetidae</taxon>
        <taxon>Mycosphaerellales</taxon>
        <taxon>Teratosphaeriaceae</taxon>
        <taxon>Oleoguttula</taxon>
    </lineage>
</organism>
<comment type="caution">
    <text evidence="2">The sequence shown here is derived from an EMBL/GenBank/DDBJ whole genome shotgun (WGS) entry which is preliminary data.</text>
</comment>
<dbReference type="Pfam" id="PF18785">
    <property type="entry name" value="Inv-AAD"/>
    <property type="match status" value="1"/>
</dbReference>
<proteinExistence type="predicted"/>
<feature type="domain" description="CMP/dCMP-type deaminase" evidence="1">
    <location>
        <begin position="6"/>
        <end position="134"/>
    </location>
</feature>
<name>A0AAV9JL05_9PEZI</name>